<evidence type="ECO:0000313" key="2">
    <source>
        <dbReference type="Proteomes" id="UP001527181"/>
    </source>
</evidence>
<dbReference type="Proteomes" id="UP001527181">
    <property type="component" value="Unassembled WGS sequence"/>
</dbReference>
<accession>A0ABT4H2L1</accession>
<name>A0ABT4H2L1_PAEAL</name>
<reference evidence="1 2" key="1">
    <citation type="submission" date="2022-05" db="EMBL/GenBank/DDBJ databases">
        <title>Genome Sequencing of Bee-Associated Microbes.</title>
        <authorList>
            <person name="Dunlap C."/>
        </authorList>
    </citation>
    <scope>NUCLEOTIDE SEQUENCE [LARGE SCALE GENOMIC DNA]</scope>
    <source>
        <strain evidence="1 2">NRRL B-04010</strain>
    </source>
</reference>
<organism evidence="1 2">
    <name type="scientific">Paenibacillus alvei</name>
    <name type="common">Bacillus alvei</name>
    <dbReference type="NCBI Taxonomy" id="44250"/>
    <lineage>
        <taxon>Bacteria</taxon>
        <taxon>Bacillati</taxon>
        <taxon>Bacillota</taxon>
        <taxon>Bacilli</taxon>
        <taxon>Bacillales</taxon>
        <taxon>Paenibacillaceae</taxon>
        <taxon>Paenibacillus</taxon>
    </lineage>
</organism>
<evidence type="ECO:0000313" key="1">
    <source>
        <dbReference type="EMBL" id="MCY9763189.1"/>
    </source>
</evidence>
<gene>
    <name evidence="1" type="ORF">M5X12_21895</name>
</gene>
<comment type="caution">
    <text evidence="1">The sequence shown here is derived from an EMBL/GenBank/DDBJ whole genome shotgun (WGS) entry which is preliminary data.</text>
</comment>
<dbReference type="EMBL" id="JAMDNP010000050">
    <property type="protein sequence ID" value="MCY9763189.1"/>
    <property type="molecule type" value="Genomic_DNA"/>
</dbReference>
<sequence length="150" mass="17618">MNLVTMRLKQFFAKEKIANRQYLIEYKGSNQVVESDYVIRQILEANIEDQDAIWNELTAFDGDIHEYLSRIATGYVFAERIVEFNSNEDVLEGGTDKQYFFTRLSAEQKLKLRYLEMFLSEEFIQKIVVSDTTDVVDEAFRSIAEDLFNQ</sequence>
<proteinExistence type="predicted"/>
<keyword evidence="2" id="KW-1185">Reference proteome</keyword>
<dbReference type="RefSeq" id="WP_268600198.1">
    <property type="nucleotide sequence ID" value="NZ_JAMDNP010000050.1"/>
</dbReference>
<protein>
    <submittedName>
        <fullName evidence="1">Uncharacterized protein</fullName>
    </submittedName>
</protein>